<sequence>MVRMSLNQAEICSSSAGTLPQFLSKHYFAFVDPALNFLLIATSMGAVLFSMLLALLFFSTSSMARRPVFILNFVSVLLGIAGAVVSVYREIRGLKFPDTPINPRVIIATGALNGVTPILVGGILLLRLHAVLKQTSWAKYALIMAFPILCKIGRLTNVIIYLHAYSRNTFSLVVSDTALGGAAVLFTTRLPAVRIEWFVQVFDDAYSSGIFLYQVYSQALLHGSTRTTSQKLKALFWVCASSFVFPFVLGIVQLSIYMSSARNYLLALYIEETNFYFTIIGVVFATAWAAESRWAAIRRGDAGYVVTVVDLAVPGRSSQDWERNTACDSPSRELSAEKFNV</sequence>
<evidence type="ECO:0000313" key="1">
    <source>
        <dbReference type="EMBL" id="KAI0061443.1"/>
    </source>
</evidence>
<keyword evidence="2" id="KW-1185">Reference proteome</keyword>
<dbReference type="Proteomes" id="UP000814140">
    <property type="component" value="Unassembled WGS sequence"/>
</dbReference>
<protein>
    <submittedName>
        <fullName evidence="1">Uncharacterized protein</fullName>
    </submittedName>
</protein>
<name>A0ACB8SYZ1_9AGAM</name>
<reference evidence="1" key="1">
    <citation type="submission" date="2021-03" db="EMBL/GenBank/DDBJ databases">
        <authorList>
            <consortium name="DOE Joint Genome Institute"/>
            <person name="Ahrendt S."/>
            <person name="Looney B.P."/>
            <person name="Miyauchi S."/>
            <person name="Morin E."/>
            <person name="Drula E."/>
            <person name="Courty P.E."/>
            <person name="Chicoki N."/>
            <person name="Fauchery L."/>
            <person name="Kohler A."/>
            <person name="Kuo A."/>
            <person name="Labutti K."/>
            <person name="Pangilinan J."/>
            <person name="Lipzen A."/>
            <person name="Riley R."/>
            <person name="Andreopoulos W."/>
            <person name="He G."/>
            <person name="Johnson J."/>
            <person name="Barry K.W."/>
            <person name="Grigoriev I.V."/>
            <person name="Nagy L."/>
            <person name="Hibbett D."/>
            <person name="Henrissat B."/>
            <person name="Matheny P.B."/>
            <person name="Labbe J."/>
            <person name="Martin F."/>
        </authorList>
    </citation>
    <scope>NUCLEOTIDE SEQUENCE</scope>
    <source>
        <strain evidence="1">HHB10654</strain>
    </source>
</reference>
<evidence type="ECO:0000313" key="2">
    <source>
        <dbReference type="Proteomes" id="UP000814140"/>
    </source>
</evidence>
<reference evidence="1" key="2">
    <citation type="journal article" date="2022" name="New Phytol.">
        <title>Evolutionary transition to the ectomycorrhizal habit in the genomes of a hyperdiverse lineage of mushroom-forming fungi.</title>
        <authorList>
            <person name="Looney B."/>
            <person name="Miyauchi S."/>
            <person name="Morin E."/>
            <person name="Drula E."/>
            <person name="Courty P.E."/>
            <person name="Kohler A."/>
            <person name="Kuo A."/>
            <person name="LaButti K."/>
            <person name="Pangilinan J."/>
            <person name="Lipzen A."/>
            <person name="Riley R."/>
            <person name="Andreopoulos W."/>
            <person name="He G."/>
            <person name="Johnson J."/>
            <person name="Nolan M."/>
            <person name="Tritt A."/>
            <person name="Barry K.W."/>
            <person name="Grigoriev I.V."/>
            <person name="Nagy L.G."/>
            <person name="Hibbett D."/>
            <person name="Henrissat B."/>
            <person name="Matheny P.B."/>
            <person name="Labbe J."/>
            <person name="Martin F.M."/>
        </authorList>
    </citation>
    <scope>NUCLEOTIDE SEQUENCE</scope>
    <source>
        <strain evidence="1">HHB10654</strain>
    </source>
</reference>
<gene>
    <name evidence="1" type="ORF">BV25DRAFT_757465</name>
</gene>
<comment type="caution">
    <text evidence="1">The sequence shown here is derived from an EMBL/GenBank/DDBJ whole genome shotgun (WGS) entry which is preliminary data.</text>
</comment>
<dbReference type="EMBL" id="MU277212">
    <property type="protein sequence ID" value="KAI0061443.1"/>
    <property type="molecule type" value="Genomic_DNA"/>
</dbReference>
<proteinExistence type="predicted"/>
<organism evidence="1 2">
    <name type="scientific">Artomyces pyxidatus</name>
    <dbReference type="NCBI Taxonomy" id="48021"/>
    <lineage>
        <taxon>Eukaryota</taxon>
        <taxon>Fungi</taxon>
        <taxon>Dikarya</taxon>
        <taxon>Basidiomycota</taxon>
        <taxon>Agaricomycotina</taxon>
        <taxon>Agaricomycetes</taxon>
        <taxon>Russulales</taxon>
        <taxon>Auriscalpiaceae</taxon>
        <taxon>Artomyces</taxon>
    </lineage>
</organism>
<accession>A0ACB8SYZ1</accession>